<dbReference type="Proteomes" id="UP000188268">
    <property type="component" value="Unassembled WGS sequence"/>
</dbReference>
<reference evidence="8 9" key="1">
    <citation type="submission" date="2013-09" db="EMBL/GenBank/DDBJ databases">
        <title>Corchorus capsularis genome sequencing.</title>
        <authorList>
            <person name="Alam M."/>
            <person name="Haque M.S."/>
            <person name="Islam M.S."/>
            <person name="Emdad E.M."/>
            <person name="Islam M.M."/>
            <person name="Ahmed B."/>
            <person name="Halim A."/>
            <person name="Hossen Q.M.M."/>
            <person name="Hossain M.Z."/>
            <person name="Ahmed R."/>
            <person name="Khan M.M."/>
            <person name="Islam R."/>
            <person name="Rashid M.M."/>
            <person name="Khan S.A."/>
            <person name="Rahman M.S."/>
            <person name="Alam M."/>
        </authorList>
    </citation>
    <scope>NUCLEOTIDE SEQUENCE [LARGE SCALE GENOMIC DNA]</scope>
    <source>
        <strain evidence="9">cv. CVL-1</strain>
        <tissue evidence="8">Whole seedling</tissue>
    </source>
</reference>
<protein>
    <submittedName>
        <fullName evidence="8">DNA-binding WRKY</fullName>
    </submittedName>
</protein>
<evidence type="ECO:0000256" key="3">
    <source>
        <dbReference type="ARBA" id="ARBA00023125"/>
    </source>
</evidence>
<evidence type="ECO:0000256" key="5">
    <source>
        <dbReference type="ARBA" id="ARBA00023242"/>
    </source>
</evidence>
<comment type="subcellular location">
    <subcellularLocation>
        <location evidence="1">Nucleus</location>
    </subcellularLocation>
</comment>
<evidence type="ECO:0000313" key="9">
    <source>
        <dbReference type="Proteomes" id="UP000188268"/>
    </source>
</evidence>
<organism evidence="8 9">
    <name type="scientific">Corchorus capsularis</name>
    <name type="common">Jute</name>
    <dbReference type="NCBI Taxonomy" id="210143"/>
    <lineage>
        <taxon>Eukaryota</taxon>
        <taxon>Viridiplantae</taxon>
        <taxon>Streptophyta</taxon>
        <taxon>Embryophyta</taxon>
        <taxon>Tracheophyta</taxon>
        <taxon>Spermatophyta</taxon>
        <taxon>Magnoliopsida</taxon>
        <taxon>eudicotyledons</taxon>
        <taxon>Gunneridae</taxon>
        <taxon>Pentapetalae</taxon>
        <taxon>rosids</taxon>
        <taxon>malvids</taxon>
        <taxon>Malvales</taxon>
        <taxon>Malvaceae</taxon>
        <taxon>Grewioideae</taxon>
        <taxon>Apeibeae</taxon>
        <taxon>Corchorus</taxon>
    </lineage>
</organism>
<dbReference type="InterPro" id="IPR036576">
    <property type="entry name" value="WRKY_dom_sf"/>
</dbReference>
<dbReference type="AlphaFoldDB" id="A0A1R3H8S8"/>
<keyword evidence="3 8" id="KW-0238">DNA-binding</keyword>
<dbReference type="Pfam" id="PF03106">
    <property type="entry name" value="WRKY"/>
    <property type="match status" value="1"/>
</dbReference>
<dbReference type="STRING" id="210143.A0A1R3H8S8"/>
<keyword evidence="4" id="KW-0804">Transcription</keyword>
<evidence type="ECO:0000256" key="2">
    <source>
        <dbReference type="ARBA" id="ARBA00023015"/>
    </source>
</evidence>
<dbReference type="InterPro" id="IPR003657">
    <property type="entry name" value="WRKY_dom"/>
</dbReference>
<keyword evidence="5" id="KW-0539">Nucleus</keyword>
<proteinExistence type="predicted"/>
<dbReference type="Gene3D" id="2.20.25.80">
    <property type="entry name" value="WRKY domain"/>
    <property type="match status" value="1"/>
</dbReference>
<dbReference type="PANTHER" id="PTHR31282">
    <property type="entry name" value="WRKY TRANSCRIPTION FACTOR 21-RELATED"/>
    <property type="match status" value="1"/>
</dbReference>
<name>A0A1R3H8S8_COCAP</name>
<dbReference type="Gramene" id="OMO66745">
    <property type="protein sequence ID" value="OMO66745"/>
    <property type="gene ID" value="CCACVL1_20991"/>
</dbReference>
<evidence type="ECO:0000256" key="4">
    <source>
        <dbReference type="ARBA" id="ARBA00023163"/>
    </source>
</evidence>
<feature type="compositionally biased region" description="Basic and acidic residues" evidence="6">
    <location>
        <begin position="98"/>
        <end position="113"/>
    </location>
</feature>
<evidence type="ECO:0000256" key="6">
    <source>
        <dbReference type="SAM" id="MobiDB-lite"/>
    </source>
</evidence>
<evidence type="ECO:0000259" key="7">
    <source>
        <dbReference type="PROSITE" id="PS50811"/>
    </source>
</evidence>
<sequence length="302" mass="34004">MGTTLSPCSEKLLPSNKKSLIEELVHGQECATQLQILFHKSVPKEEDGFRRLSAEELVQKILKSFNETISALSSSDSADVVSQNQATNYSTDDISPCCDDRRSEDSSESRKKLSASKDKRGCYKRKRSAQTWVVVSSTTDDGQAWRKSYFRCTRKYDQGCKATKQVQRMEDDSQKFQTTYIGTHTCRDSFKAPKIFTTDSDQSLEEPNYNANHCVESKNVIIPTIKQEAKEETTTATSDLTDTMIMWKDIMAESGMSDYGDVVSSVYSCNEITSACRSFEMDFGIKAVGVDQFDGDFQFDDM</sequence>
<evidence type="ECO:0000256" key="1">
    <source>
        <dbReference type="ARBA" id="ARBA00004123"/>
    </source>
</evidence>
<gene>
    <name evidence="8" type="ORF">CCACVL1_20991</name>
</gene>
<accession>A0A1R3H8S8</accession>
<dbReference type="GO" id="GO:0043565">
    <property type="term" value="F:sequence-specific DNA binding"/>
    <property type="evidence" value="ECO:0007669"/>
    <property type="project" value="InterPro"/>
</dbReference>
<dbReference type="SMART" id="SM00774">
    <property type="entry name" value="WRKY"/>
    <property type="match status" value="1"/>
</dbReference>
<dbReference type="GO" id="GO:0005634">
    <property type="term" value="C:nucleus"/>
    <property type="evidence" value="ECO:0007669"/>
    <property type="project" value="UniProtKB-SubCell"/>
</dbReference>
<evidence type="ECO:0000313" key="8">
    <source>
        <dbReference type="EMBL" id="OMO66745.1"/>
    </source>
</evidence>
<dbReference type="GO" id="GO:0003700">
    <property type="term" value="F:DNA-binding transcription factor activity"/>
    <property type="evidence" value="ECO:0007669"/>
    <property type="project" value="InterPro"/>
</dbReference>
<feature type="region of interest" description="Disordered" evidence="6">
    <location>
        <begin position="92"/>
        <end position="113"/>
    </location>
</feature>
<keyword evidence="2" id="KW-0805">Transcription regulation</keyword>
<comment type="caution">
    <text evidence="8">The sequence shown here is derived from an EMBL/GenBank/DDBJ whole genome shotgun (WGS) entry which is preliminary data.</text>
</comment>
<keyword evidence="9" id="KW-1185">Reference proteome</keyword>
<dbReference type="OMA" id="CDDRRSE"/>
<dbReference type="EMBL" id="AWWV01012501">
    <property type="protein sequence ID" value="OMO66745.1"/>
    <property type="molecule type" value="Genomic_DNA"/>
</dbReference>
<feature type="domain" description="WRKY" evidence="7">
    <location>
        <begin position="132"/>
        <end position="184"/>
    </location>
</feature>
<dbReference type="InterPro" id="IPR044810">
    <property type="entry name" value="WRKY_plant"/>
</dbReference>
<dbReference type="OrthoDB" id="2021064at2759"/>
<dbReference type="SUPFAM" id="SSF118290">
    <property type="entry name" value="WRKY DNA-binding domain"/>
    <property type="match status" value="1"/>
</dbReference>
<dbReference type="PROSITE" id="PS50811">
    <property type="entry name" value="WRKY"/>
    <property type="match status" value="1"/>
</dbReference>